<reference evidence="3 4" key="1">
    <citation type="journal article" date="2016" name="Proc. Natl. Acad. Sci. U.S.A.">
        <title>Comparative genomics of biotechnologically important yeasts.</title>
        <authorList>
            <person name="Riley R."/>
            <person name="Haridas S."/>
            <person name="Wolfe K.H."/>
            <person name="Lopes M.R."/>
            <person name="Hittinger C.T."/>
            <person name="Goeker M."/>
            <person name="Salamov A.A."/>
            <person name="Wisecaver J.H."/>
            <person name="Long T.M."/>
            <person name="Calvey C.H."/>
            <person name="Aerts A.L."/>
            <person name="Barry K.W."/>
            <person name="Choi C."/>
            <person name="Clum A."/>
            <person name="Coughlan A.Y."/>
            <person name="Deshpande S."/>
            <person name="Douglass A.P."/>
            <person name="Hanson S.J."/>
            <person name="Klenk H.-P."/>
            <person name="LaButti K.M."/>
            <person name="Lapidus A."/>
            <person name="Lindquist E.A."/>
            <person name="Lipzen A.M."/>
            <person name="Meier-Kolthoff J.P."/>
            <person name="Ohm R.A."/>
            <person name="Otillar R.P."/>
            <person name="Pangilinan J.L."/>
            <person name="Peng Y."/>
            <person name="Rokas A."/>
            <person name="Rosa C.A."/>
            <person name="Scheuner C."/>
            <person name="Sibirny A.A."/>
            <person name="Slot J.C."/>
            <person name="Stielow J.B."/>
            <person name="Sun H."/>
            <person name="Kurtzman C.P."/>
            <person name="Blackwell M."/>
            <person name="Grigoriev I.V."/>
            <person name="Jeffries T.W."/>
        </authorList>
    </citation>
    <scope>NUCLEOTIDE SEQUENCE [LARGE SCALE GENOMIC DNA]</scope>
    <source>
        <strain evidence="3 4">DSM 6958</strain>
    </source>
</reference>
<dbReference type="Gene3D" id="3.40.50.1010">
    <property type="entry name" value="5'-nuclease"/>
    <property type="match status" value="1"/>
</dbReference>
<evidence type="ECO:0000313" key="4">
    <source>
        <dbReference type="Proteomes" id="UP000095009"/>
    </source>
</evidence>
<dbReference type="AlphaFoldDB" id="A0A1E3PEQ6"/>
<dbReference type="PANTHER" id="PTHR15665:SF1">
    <property type="entry name" value="PROTEIN ASTEROID HOMOLOG 1"/>
    <property type="match status" value="1"/>
</dbReference>
<name>A0A1E3PEQ6_9ASCO</name>
<accession>A0A1E3PEQ6</accession>
<feature type="domain" description="Asteroid" evidence="2">
    <location>
        <begin position="151"/>
        <end position="367"/>
    </location>
</feature>
<dbReference type="OrthoDB" id="5297549at2759"/>
<dbReference type="InterPro" id="IPR026832">
    <property type="entry name" value="Asteroid"/>
</dbReference>
<organism evidence="3 4">
    <name type="scientific">Nadsonia fulvescens var. elongata DSM 6958</name>
    <dbReference type="NCBI Taxonomy" id="857566"/>
    <lineage>
        <taxon>Eukaryota</taxon>
        <taxon>Fungi</taxon>
        <taxon>Dikarya</taxon>
        <taxon>Ascomycota</taxon>
        <taxon>Saccharomycotina</taxon>
        <taxon>Dipodascomycetes</taxon>
        <taxon>Dipodascales</taxon>
        <taxon>Dipodascales incertae sedis</taxon>
        <taxon>Nadsonia</taxon>
    </lineage>
</organism>
<proteinExistence type="inferred from homology"/>
<dbReference type="Pfam" id="PF12813">
    <property type="entry name" value="XPG_I_2"/>
    <property type="match status" value="1"/>
</dbReference>
<dbReference type="InterPro" id="IPR039436">
    <property type="entry name" value="Asteroid_dom"/>
</dbReference>
<dbReference type="PANTHER" id="PTHR15665">
    <property type="entry name" value="ASTEROID PROTEIN"/>
    <property type="match status" value="1"/>
</dbReference>
<dbReference type="SUPFAM" id="SSF88723">
    <property type="entry name" value="PIN domain-like"/>
    <property type="match status" value="1"/>
</dbReference>
<gene>
    <name evidence="3" type="ORF">NADFUDRAFT_80022</name>
</gene>
<dbReference type="STRING" id="857566.A0A1E3PEQ6"/>
<dbReference type="InterPro" id="IPR029060">
    <property type="entry name" value="PIN-like_dom_sf"/>
</dbReference>
<sequence length="541" mass="62175">MGIQYLTKIYRPLGDFSNYTSLAGADVFIDGPSLAHRICRDLQFYDMGDTALATQGARRVIQAMLDGGLNIRYIVFDGALPLDKEDTRIERTKQSIDKLSEQPEGLIIASFAADMFREMLDEYYPAIPVITVPYEADFAIAGMIKTYTEEAENKDKMVYVMSSDSDFYVYEMGTNVGCICLSKSEDLALGQQIFVTQHRKLREMIQRPLWEAGYLVETTPINSRKKLNFFSLRNKVMVNKAQRESYEKFKDTFTLKEFTWTSIAAFVNDTRTTLVNDRIPSCKFTRLHEFLNRHYDNIKKEKHNIGIPKAEVYLPTLVEDVTRPSVWIIGSKWRSLTYEMLIEKLEIKESSVPVTNSLIIEYYRVRRGVGATYIPIQDHSRQEGREEIDNPEHYRFITQGELKGWIKSYHNDEGLVMTVKAIVDEIVTYNLDTQPLSETQCNKLTTYLTSILNENSEAVVYSDSDSDSSMMSTKAKRLRDVDWNIASLHLFAQTQAALYSLCFLQQAGVELPHGQKIKITTVSDSIKFSKYFLQKQCKVNR</sequence>
<protein>
    <recommendedName>
        <fullName evidence="2">Asteroid domain-containing protein</fullName>
    </recommendedName>
</protein>
<keyword evidence="4" id="KW-1185">Reference proteome</keyword>
<comment type="similarity">
    <text evidence="1">Belongs to the asteroid family.</text>
</comment>
<evidence type="ECO:0000259" key="2">
    <source>
        <dbReference type="Pfam" id="PF12813"/>
    </source>
</evidence>
<evidence type="ECO:0000256" key="1">
    <source>
        <dbReference type="ARBA" id="ARBA00007398"/>
    </source>
</evidence>
<evidence type="ECO:0000313" key="3">
    <source>
        <dbReference type="EMBL" id="ODQ63858.1"/>
    </source>
</evidence>
<dbReference type="Proteomes" id="UP000095009">
    <property type="component" value="Unassembled WGS sequence"/>
</dbReference>
<dbReference type="EMBL" id="KV454413">
    <property type="protein sequence ID" value="ODQ63858.1"/>
    <property type="molecule type" value="Genomic_DNA"/>
</dbReference>